<proteinExistence type="inferred from homology"/>
<sequence>MIKRLWLTGYRAYELNVYQKNDPKLTIIKYSLKKALTAYLDDGLTWLITGGQLGTEQWGVTVATALKETYPELKIAVMLPFQNFGQQWNENNQAQLAQILTQADFVGYVSKQGYQNPSQLRNYQTFMGQHTDGALMLYDPESPGKASYDYQYITEQLATTDYPLQLIDFYQLQDEAENYQNEQAGDF</sequence>
<dbReference type="EMBL" id="JBHTOH010000087">
    <property type="protein sequence ID" value="MFD1411788.1"/>
    <property type="molecule type" value="Genomic_DNA"/>
</dbReference>
<dbReference type="Gene3D" id="3.40.50.450">
    <property type="match status" value="1"/>
</dbReference>
<gene>
    <name evidence="2" type="ORF">ACFQ4R_09340</name>
</gene>
<evidence type="ECO:0000256" key="1">
    <source>
        <dbReference type="HAMAP-Rule" id="MF_01575"/>
    </source>
</evidence>
<dbReference type="SUPFAM" id="SSF102405">
    <property type="entry name" value="MCP/YpsA-like"/>
    <property type="match status" value="1"/>
</dbReference>
<comment type="caution">
    <text evidence="2">The sequence shown here is derived from an EMBL/GenBank/DDBJ whole genome shotgun (WGS) entry which is preliminary data.</text>
</comment>
<protein>
    <recommendedName>
        <fullName evidence="1">UPF0398 protein ACFQ4R_09340</fullName>
    </recommendedName>
</protein>
<dbReference type="Proteomes" id="UP001597191">
    <property type="component" value="Unassembled WGS sequence"/>
</dbReference>
<organism evidence="2 3">
    <name type="scientific">Lapidilactobacillus gannanensis</name>
    <dbReference type="NCBI Taxonomy" id="2486002"/>
    <lineage>
        <taxon>Bacteria</taxon>
        <taxon>Bacillati</taxon>
        <taxon>Bacillota</taxon>
        <taxon>Bacilli</taxon>
        <taxon>Lactobacillales</taxon>
        <taxon>Lactobacillaceae</taxon>
        <taxon>Lapidilactobacillus</taxon>
    </lineage>
</organism>
<keyword evidence="3" id="KW-1185">Reference proteome</keyword>
<dbReference type="RefSeq" id="WP_125650012.1">
    <property type="nucleotide sequence ID" value="NZ_JBHTOH010000087.1"/>
</dbReference>
<accession>A0ABW4BQ66</accession>
<evidence type="ECO:0000313" key="3">
    <source>
        <dbReference type="Proteomes" id="UP001597191"/>
    </source>
</evidence>
<comment type="similarity">
    <text evidence="1">Belongs to the UPF0398 family.</text>
</comment>
<evidence type="ECO:0000313" key="2">
    <source>
        <dbReference type="EMBL" id="MFD1411788.1"/>
    </source>
</evidence>
<dbReference type="NCBIfam" id="NF010181">
    <property type="entry name" value="PRK13660.1"/>
    <property type="match status" value="1"/>
</dbReference>
<dbReference type="InterPro" id="IPR010697">
    <property type="entry name" value="YspA"/>
</dbReference>
<dbReference type="HAMAP" id="MF_01575">
    <property type="entry name" value="UPF0398"/>
    <property type="match status" value="1"/>
</dbReference>
<dbReference type="PANTHER" id="PTHR38440">
    <property type="entry name" value="UPF0398 PROTEIN YPSA"/>
    <property type="match status" value="1"/>
</dbReference>
<name>A0ABW4BQ66_9LACO</name>
<dbReference type="PIRSF" id="PIRSF021290">
    <property type="entry name" value="DUF1273"/>
    <property type="match status" value="1"/>
</dbReference>
<reference evidence="3" key="1">
    <citation type="journal article" date="2019" name="Int. J. Syst. Evol. Microbiol.">
        <title>The Global Catalogue of Microorganisms (GCM) 10K type strain sequencing project: providing services to taxonomists for standard genome sequencing and annotation.</title>
        <authorList>
            <consortium name="The Broad Institute Genomics Platform"/>
            <consortium name="The Broad Institute Genome Sequencing Center for Infectious Disease"/>
            <person name="Wu L."/>
            <person name="Ma J."/>
        </authorList>
    </citation>
    <scope>NUCLEOTIDE SEQUENCE [LARGE SCALE GENOMIC DNA]</scope>
    <source>
        <strain evidence="3">CCM 8937</strain>
    </source>
</reference>
<dbReference type="Pfam" id="PF06908">
    <property type="entry name" value="YpsA"/>
    <property type="match status" value="1"/>
</dbReference>
<dbReference type="PANTHER" id="PTHR38440:SF1">
    <property type="entry name" value="UPF0398 PROTEIN SPR0331"/>
    <property type="match status" value="1"/>
</dbReference>